<organism evidence="8 9">
    <name type="scientific">Cohnella suwonensis</name>
    <dbReference type="NCBI Taxonomy" id="696072"/>
    <lineage>
        <taxon>Bacteria</taxon>
        <taxon>Bacillati</taxon>
        <taxon>Bacillota</taxon>
        <taxon>Bacilli</taxon>
        <taxon>Bacillales</taxon>
        <taxon>Paenibacillaceae</taxon>
        <taxon>Cohnella</taxon>
    </lineage>
</organism>
<dbReference type="Proteomes" id="UP001596105">
    <property type="component" value="Unassembled WGS sequence"/>
</dbReference>
<gene>
    <name evidence="8" type="ORF">ACFPPD_19955</name>
</gene>
<comment type="caution">
    <text evidence="8">The sequence shown here is derived from an EMBL/GenBank/DDBJ whole genome shotgun (WGS) entry which is preliminary data.</text>
</comment>
<dbReference type="InterPro" id="IPR001789">
    <property type="entry name" value="Sig_transdc_resp-reg_receiver"/>
</dbReference>
<accession>A0ABW0M0B7</accession>
<evidence type="ECO:0000259" key="6">
    <source>
        <dbReference type="PROSITE" id="PS50043"/>
    </source>
</evidence>
<keyword evidence="9" id="KW-1185">Reference proteome</keyword>
<dbReference type="SUPFAM" id="SSF46894">
    <property type="entry name" value="C-terminal effector domain of the bipartite response regulators"/>
    <property type="match status" value="1"/>
</dbReference>
<name>A0ABW0M0B7_9BACL</name>
<sequence length="211" mass="23396">MKILIVDDHPMYRKGVRTILETADDMEVAGEATNGLEAISLCDQILPDVMLIDIRMPGMNGVEAAKRIKEKHPAVQILFLSMHHDDLSVITAMKTGARGYILKDADKEEILRAIRAVAAGEAIFSRDVATRMIDYATKPFSQMDSFTSLTAREKEVLFYISKGYSNVQIGGEMGLSAKTVSNYVALVLNKLHAADRNEAARMVEKMKNDTM</sequence>
<dbReference type="PROSITE" id="PS50043">
    <property type="entry name" value="HTH_LUXR_2"/>
    <property type="match status" value="1"/>
</dbReference>
<dbReference type="CDD" id="cd17535">
    <property type="entry name" value="REC_NarL-like"/>
    <property type="match status" value="1"/>
</dbReference>
<feature type="modified residue" description="4-aspartylphosphate" evidence="5">
    <location>
        <position position="53"/>
    </location>
</feature>
<protein>
    <submittedName>
        <fullName evidence="8">Response regulator</fullName>
    </submittedName>
</protein>
<reference evidence="9" key="1">
    <citation type="journal article" date="2019" name="Int. J. Syst. Evol. Microbiol.">
        <title>The Global Catalogue of Microorganisms (GCM) 10K type strain sequencing project: providing services to taxonomists for standard genome sequencing and annotation.</title>
        <authorList>
            <consortium name="The Broad Institute Genomics Platform"/>
            <consortium name="The Broad Institute Genome Sequencing Center for Infectious Disease"/>
            <person name="Wu L."/>
            <person name="Ma J."/>
        </authorList>
    </citation>
    <scope>NUCLEOTIDE SEQUENCE [LARGE SCALE GENOMIC DNA]</scope>
    <source>
        <strain evidence="9">CCUG 57113</strain>
    </source>
</reference>
<keyword evidence="4" id="KW-0804">Transcription</keyword>
<keyword evidence="2" id="KW-0805">Transcription regulation</keyword>
<dbReference type="Gene3D" id="3.40.50.2300">
    <property type="match status" value="1"/>
</dbReference>
<evidence type="ECO:0000259" key="7">
    <source>
        <dbReference type="PROSITE" id="PS50110"/>
    </source>
</evidence>
<evidence type="ECO:0000313" key="8">
    <source>
        <dbReference type="EMBL" id="MFC5470966.1"/>
    </source>
</evidence>
<feature type="domain" description="HTH luxR-type" evidence="6">
    <location>
        <begin position="142"/>
        <end position="207"/>
    </location>
</feature>
<feature type="domain" description="Response regulatory" evidence="7">
    <location>
        <begin position="2"/>
        <end position="118"/>
    </location>
</feature>
<proteinExistence type="predicted"/>
<dbReference type="InterPro" id="IPR058245">
    <property type="entry name" value="NreC/VraR/RcsB-like_REC"/>
</dbReference>
<dbReference type="SMART" id="SM00421">
    <property type="entry name" value="HTH_LUXR"/>
    <property type="match status" value="1"/>
</dbReference>
<dbReference type="InterPro" id="IPR000792">
    <property type="entry name" value="Tscrpt_reg_LuxR_C"/>
</dbReference>
<dbReference type="RefSeq" id="WP_209748154.1">
    <property type="nucleotide sequence ID" value="NZ_JBHSMH010000082.1"/>
</dbReference>
<dbReference type="PRINTS" id="PR00038">
    <property type="entry name" value="HTHLUXR"/>
</dbReference>
<dbReference type="InterPro" id="IPR011006">
    <property type="entry name" value="CheY-like_superfamily"/>
</dbReference>
<evidence type="ECO:0000313" key="9">
    <source>
        <dbReference type="Proteomes" id="UP001596105"/>
    </source>
</evidence>
<dbReference type="Pfam" id="PF00072">
    <property type="entry name" value="Response_reg"/>
    <property type="match status" value="1"/>
</dbReference>
<keyword evidence="3" id="KW-0238">DNA-binding</keyword>
<dbReference type="PANTHER" id="PTHR43214">
    <property type="entry name" value="TWO-COMPONENT RESPONSE REGULATOR"/>
    <property type="match status" value="1"/>
</dbReference>
<dbReference type="PROSITE" id="PS50110">
    <property type="entry name" value="RESPONSE_REGULATORY"/>
    <property type="match status" value="1"/>
</dbReference>
<evidence type="ECO:0000256" key="2">
    <source>
        <dbReference type="ARBA" id="ARBA00023015"/>
    </source>
</evidence>
<evidence type="ECO:0000256" key="5">
    <source>
        <dbReference type="PROSITE-ProRule" id="PRU00169"/>
    </source>
</evidence>
<dbReference type="EMBL" id="JBHSMH010000082">
    <property type="protein sequence ID" value="MFC5470966.1"/>
    <property type="molecule type" value="Genomic_DNA"/>
</dbReference>
<evidence type="ECO:0000256" key="3">
    <source>
        <dbReference type="ARBA" id="ARBA00023125"/>
    </source>
</evidence>
<dbReference type="Pfam" id="PF00196">
    <property type="entry name" value="GerE"/>
    <property type="match status" value="1"/>
</dbReference>
<dbReference type="CDD" id="cd06170">
    <property type="entry name" value="LuxR_C_like"/>
    <property type="match status" value="1"/>
</dbReference>
<dbReference type="SUPFAM" id="SSF52172">
    <property type="entry name" value="CheY-like"/>
    <property type="match status" value="1"/>
</dbReference>
<dbReference type="InterPro" id="IPR016032">
    <property type="entry name" value="Sig_transdc_resp-reg_C-effctor"/>
</dbReference>
<evidence type="ECO:0000256" key="4">
    <source>
        <dbReference type="ARBA" id="ARBA00023163"/>
    </source>
</evidence>
<dbReference type="SMART" id="SM00448">
    <property type="entry name" value="REC"/>
    <property type="match status" value="1"/>
</dbReference>
<evidence type="ECO:0000256" key="1">
    <source>
        <dbReference type="ARBA" id="ARBA00022553"/>
    </source>
</evidence>
<keyword evidence="1 5" id="KW-0597">Phosphoprotein</keyword>
<dbReference type="InterPro" id="IPR039420">
    <property type="entry name" value="WalR-like"/>
</dbReference>